<evidence type="ECO:0000256" key="4">
    <source>
        <dbReference type="ARBA" id="ARBA00022989"/>
    </source>
</evidence>
<dbReference type="Gene3D" id="1.20.1250.20">
    <property type="entry name" value="MFS general substrate transporter like domains"/>
    <property type="match status" value="2"/>
</dbReference>
<evidence type="ECO:0000256" key="2">
    <source>
        <dbReference type="ARBA" id="ARBA00005241"/>
    </source>
</evidence>
<comment type="similarity">
    <text evidence="2">Belongs to the major facilitator superfamily. MFSD6 family.</text>
</comment>
<feature type="transmembrane region" description="Helical" evidence="6">
    <location>
        <begin position="23"/>
        <end position="46"/>
    </location>
</feature>
<feature type="transmembrane region" description="Helical" evidence="6">
    <location>
        <begin position="284"/>
        <end position="305"/>
    </location>
</feature>
<feature type="transmembrane region" description="Helical" evidence="6">
    <location>
        <begin position="387"/>
        <end position="407"/>
    </location>
</feature>
<feature type="transmembrane region" description="Helical" evidence="6">
    <location>
        <begin position="325"/>
        <end position="345"/>
    </location>
</feature>
<evidence type="ECO:0000313" key="8">
    <source>
        <dbReference type="EMBL" id="KYN40874.1"/>
    </source>
</evidence>
<dbReference type="InterPro" id="IPR036259">
    <property type="entry name" value="MFS_trans_sf"/>
</dbReference>
<keyword evidence="5 6" id="KW-0472">Membrane</keyword>
<reference evidence="8 9" key="1">
    <citation type="submission" date="2016-03" db="EMBL/GenBank/DDBJ databases">
        <title>Trachymyrmex septentrionalis WGS genome.</title>
        <authorList>
            <person name="Nygaard S."/>
            <person name="Hu H."/>
            <person name="Boomsma J."/>
            <person name="Zhang G."/>
        </authorList>
    </citation>
    <scope>NUCLEOTIDE SEQUENCE [LARGE SCALE GENOMIC DNA]</scope>
    <source>
        <strain evidence="8">Tsep2-gDNA-1</strain>
        <tissue evidence="8">Whole body</tissue>
    </source>
</reference>
<feature type="transmembrane region" description="Helical" evidence="6">
    <location>
        <begin position="240"/>
        <end position="263"/>
    </location>
</feature>
<dbReference type="InterPro" id="IPR051717">
    <property type="entry name" value="MFS_MFSD6"/>
</dbReference>
<dbReference type="GO" id="GO:0016020">
    <property type="term" value="C:membrane"/>
    <property type="evidence" value="ECO:0007669"/>
    <property type="project" value="UniProtKB-SubCell"/>
</dbReference>
<evidence type="ECO:0000259" key="7">
    <source>
        <dbReference type="Pfam" id="PF12832"/>
    </source>
</evidence>
<gene>
    <name evidence="8" type="ORF">ALC56_04765</name>
</gene>
<dbReference type="STRING" id="34720.A0A195FLK8"/>
<keyword evidence="4 6" id="KW-1133">Transmembrane helix</keyword>
<dbReference type="EMBL" id="KQ981512">
    <property type="protein sequence ID" value="KYN40874.1"/>
    <property type="molecule type" value="Genomic_DNA"/>
</dbReference>
<comment type="subcellular location">
    <subcellularLocation>
        <location evidence="1">Membrane</location>
        <topology evidence="1">Multi-pass membrane protein</topology>
    </subcellularLocation>
</comment>
<keyword evidence="9" id="KW-1185">Reference proteome</keyword>
<protein>
    <submittedName>
        <fullName evidence="8">Major facilitator superfamily domain-containing protein 6</fullName>
    </submittedName>
</protein>
<feature type="transmembrane region" description="Helical" evidence="6">
    <location>
        <begin position="58"/>
        <end position="78"/>
    </location>
</feature>
<evidence type="ECO:0000313" key="9">
    <source>
        <dbReference type="Proteomes" id="UP000078541"/>
    </source>
</evidence>
<dbReference type="Proteomes" id="UP000078541">
    <property type="component" value="Unassembled WGS sequence"/>
</dbReference>
<evidence type="ECO:0000256" key="1">
    <source>
        <dbReference type="ARBA" id="ARBA00004141"/>
    </source>
</evidence>
<feature type="transmembrane region" description="Helical" evidence="6">
    <location>
        <begin position="452"/>
        <end position="472"/>
    </location>
</feature>
<dbReference type="PANTHER" id="PTHR16172:SF37">
    <property type="entry name" value="RE36877P"/>
    <property type="match status" value="1"/>
</dbReference>
<keyword evidence="3 6" id="KW-0812">Transmembrane</keyword>
<evidence type="ECO:0000256" key="3">
    <source>
        <dbReference type="ARBA" id="ARBA00022692"/>
    </source>
</evidence>
<dbReference type="SUPFAM" id="SSF103473">
    <property type="entry name" value="MFS general substrate transporter"/>
    <property type="match status" value="1"/>
</dbReference>
<dbReference type="Pfam" id="PF12832">
    <property type="entry name" value="MFS_1_like"/>
    <property type="match status" value="1"/>
</dbReference>
<feature type="non-terminal residue" evidence="8">
    <location>
        <position position="1"/>
    </location>
</feature>
<feature type="transmembrane region" description="Helical" evidence="6">
    <location>
        <begin position="211"/>
        <end position="228"/>
    </location>
</feature>
<organism evidence="8 9">
    <name type="scientific">Trachymyrmex septentrionalis</name>
    <dbReference type="NCBI Taxonomy" id="34720"/>
    <lineage>
        <taxon>Eukaryota</taxon>
        <taxon>Metazoa</taxon>
        <taxon>Ecdysozoa</taxon>
        <taxon>Arthropoda</taxon>
        <taxon>Hexapoda</taxon>
        <taxon>Insecta</taxon>
        <taxon>Pterygota</taxon>
        <taxon>Neoptera</taxon>
        <taxon>Endopterygota</taxon>
        <taxon>Hymenoptera</taxon>
        <taxon>Apocrita</taxon>
        <taxon>Aculeata</taxon>
        <taxon>Formicoidea</taxon>
        <taxon>Formicidae</taxon>
        <taxon>Myrmicinae</taxon>
        <taxon>Trachymyrmex</taxon>
    </lineage>
</organism>
<feature type="transmembrane region" description="Helical" evidence="6">
    <location>
        <begin position="167"/>
        <end position="199"/>
    </location>
</feature>
<accession>A0A195FLK8</accession>
<dbReference type="AlphaFoldDB" id="A0A195FLK8"/>
<name>A0A195FLK8_9HYME</name>
<sequence length="499" mass="56348">FFLILGAAPVYPFLPVYGKQLGISPLIIGSINAIFPILLLIVKPIFGFIMDYFQTWRKVIFITLLAVIMFYKNIHLFVICSLLKHASAIASCNGTKDTMCHWICENTNFSTQLSFHADQTIATISPDTTCLLNINKISLCQGNLTNDYNCNVICDNFKDDKCLYTSAIFWSFVVLMYISEIGSFIFSSISDAFCFIILGQDKRLKYGKQRLWGAVGFGIVVCLSGYMIDFFSHDKVYKNYIPLILLIITFTCIDFICCIKLKLPFQSQSTTILKDVFTLFKSKSIVMFLCFSGFFGVLNTIMRNFLLWYVEDLSIATDYMDRMKLIEGLILAAQAFSGEVIFFFLSGKILKKLGHGYTFTICFICYTLRFGLISLAPTPWWVLLIEFFMQGPSFALSLTAIISYANIITPTGATSTVQGLVQGVNEGLGFSVGSLIGGVLFKKFGGTMTLRIFSVFAAFSGLTYFVFHIFYFKHKTDTRNNIKWRELDDAQKHCNIADI</sequence>
<feature type="transmembrane region" description="Helical" evidence="6">
    <location>
        <begin position="357"/>
        <end position="375"/>
    </location>
</feature>
<dbReference type="PANTHER" id="PTHR16172">
    <property type="entry name" value="MAJOR FACILITATOR SUPERFAMILY DOMAIN-CONTAINING PROTEIN 6-LIKE"/>
    <property type="match status" value="1"/>
</dbReference>
<proteinExistence type="inferred from homology"/>
<feature type="domain" description="Major facilitator superfamily associated" evidence="7">
    <location>
        <begin position="9"/>
        <end position="449"/>
    </location>
</feature>
<evidence type="ECO:0000256" key="5">
    <source>
        <dbReference type="ARBA" id="ARBA00023136"/>
    </source>
</evidence>
<feature type="transmembrane region" description="Helical" evidence="6">
    <location>
        <begin position="419"/>
        <end position="440"/>
    </location>
</feature>
<dbReference type="InterPro" id="IPR024989">
    <property type="entry name" value="MFS_assoc_dom"/>
</dbReference>
<evidence type="ECO:0000256" key="6">
    <source>
        <dbReference type="SAM" id="Phobius"/>
    </source>
</evidence>